<dbReference type="Gene3D" id="1.20.1070.10">
    <property type="entry name" value="Rhodopsin 7-helix transmembrane proteins"/>
    <property type="match status" value="1"/>
</dbReference>
<organism evidence="11 12">
    <name type="scientific">Strongylocentrotus purpuratus</name>
    <name type="common">Purple sea urchin</name>
    <dbReference type="NCBI Taxonomy" id="7668"/>
    <lineage>
        <taxon>Eukaryota</taxon>
        <taxon>Metazoa</taxon>
        <taxon>Echinodermata</taxon>
        <taxon>Eleutherozoa</taxon>
        <taxon>Echinozoa</taxon>
        <taxon>Echinoidea</taxon>
        <taxon>Euechinoidea</taxon>
        <taxon>Echinacea</taxon>
        <taxon>Camarodonta</taxon>
        <taxon>Echinidea</taxon>
        <taxon>Strongylocentrotidae</taxon>
        <taxon>Strongylocentrotus</taxon>
    </lineage>
</organism>
<evidence type="ECO:0000256" key="3">
    <source>
        <dbReference type="ARBA" id="ARBA00022692"/>
    </source>
</evidence>
<evidence type="ECO:0000256" key="1">
    <source>
        <dbReference type="ARBA" id="ARBA00004651"/>
    </source>
</evidence>
<dbReference type="OMA" id="HIYITIW"/>
<name>A0A7M7NEY0_STRPU</name>
<dbReference type="PRINTS" id="PR00244">
    <property type="entry name" value="NEUROKININR"/>
</dbReference>
<sequence length="175" mass="19933">MAVCYTIISTKLWGNGLLGENIPNRARQITAKRKIVKMIVIVVAVFAICWLPLHAYHFMTYLNFDALTVKGVRHIYITIWLIAMSSAMYNPFIYCWLNDRFRYGFKRVFLCLLPIRINGYSQQQGSNVPASSNATNTTNYMCSQRIVNGKDHRTVSYRMPSVGITSASDSAEDTM</sequence>
<keyword evidence="7" id="KW-0675">Receptor</keyword>
<keyword evidence="8" id="KW-0807">Transducer</keyword>
<keyword evidence="5" id="KW-0297">G-protein coupled receptor</keyword>
<dbReference type="InParanoid" id="A0A7M7NEY0"/>
<dbReference type="PROSITE" id="PS50262">
    <property type="entry name" value="G_PROTEIN_RECEP_F1_2"/>
    <property type="match status" value="1"/>
</dbReference>
<dbReference type="EnsemblMetazoa" id="XM_030979572">
    <property type="protein sequence ID" value="XP_030835432"/>
    <property type="gene ID" value="LOC588105"/>
</dbReference>
<evidence type="ECO:0000256" key="8">
    <source>
        <dbReference type="ARBA" id="ARBA00023224"/>
    </source>
</evidence>
<evidence type="ECO:0000259" key="10">
    <source>
        <dbReference type="PROSITE" id="PS50262"/>
    </source>
</evidence>
<dbReference type="Proteomes" id="UP000007110">
    <property type="component" value="Unassembled WGS sequence"/>
</dbReference>
<feature type="domain" description="G-protein coupled receptors family 1 profile" evidence="10">
    <location>
        <begin position="1"/>
        <end position="94"/>
    </location>
</feature>
<evidence type="ECO:0000256" key="9">
    <source>
        <dbReference type="SAM" id="Phobius"/>
    </source>
</evidence>
<dbReference type="InterPro" id="IPR017452">
    <property type="entry name" value="GPCR_Rhodpsn_7TM"/>
</dbReference>
<dbReference type="RefSeq" id="XP_030835432.1">
    <property type="nucleotide sequence ID" value="XM_030979572.1"/>
</dbReference>
<keyword evidence="12" id="KW-1185">Reference proteome</keyword>
<dbReference type="SUPFAM" id="SSF81321">
    <property type="entry name" value="Family A G protein-coupled receptor-like"/>
    <property type="match status" value="1"/>
</dbReference>
<comment type="subcellular location">
    <subcellularLocation>
        <location evidence="1">Cell membrane</location>
        <topology evidence="1">Multi-pass membrane protein</topology>
    </subcellularLocation>
</comment>
<evidence type="ECO:0000256" key="2">
    <source>
        <dbReference type="ARBA" id="ARBA00022475"/>
    </source>
</evidence>
<protein>
    <recommendedName>
        <fullName evidence="10">G-protein coupled receptors family 1 profile domain-containing protein</fullName>
    </recommendedName>
</protein>
<dbReference type="OrthoDB" id="5981855at2759"/>
<reference evidence="11" key="2">
    <citation type="submission" date="2021-01" db="UniProtKB">
        <authorList>
            <consortium name="EnsemblMetazoa"/>
        </authorList>
    </citation>
    <scope>IDENTIFICATION</scope>
</reference>
<dbReference type="Pfam" id="PF00001">
    <property type="entry name" value="7tm_1"/>
    <property type="match status" value="1"/>
</dbReference>
<dbReference type="KEGG" id="spu:588105"/>
<keyword evidence="4 9" id="KW-1133">Transmembrane helix</keyword>
<evidence type="ECO:0000313" key="12">
    <source>
        <dbReference type="Proteomes" id="UP000007110"/>
    </source>
</evidence>
<evidence type="ECO:0000256" key="5">
    <source>
        <dbReference type="ARBA" id="ARBA00023040"/>
    </source>
</evidence>
<keyword evidence="3 9" id="KW-0812">Transmembrane</keyword>
<dbReference type="PANTHER" id="PTHR46925:SF2">
    <property type="entry name" value="G-PROTEIN COUPLED RECEPTOR TKR-1-RELATED"/>
    <property type="match status" value="1"/>
</dbReference>
<evidence type="ECO:0000256" key="4">
    <source>
        <dbReference type="ARBA" id="ARBA00022989"/>
    </source>
</evidence>
<reference evidence="12" key="1">
    <citation type="submission" date="2015-02" db="EMBL/GenBank/DDBJ databases">
        <title>Genome sequencing for Strongylocentrotus purpuratus.</title>
        <authorList>
            <person name="Murali S."/>
            <person name="Liu Y."/>
            <person name="Vee V."/>
            <person name="English A."/>
            <person name="Wang M."/>
            <person name="Skinner E."/>
            <person name="Han Y."/>
            <person name="Muzny D.M."/>
            <person name="Worley K.C."/>
            <person name="Gibbs R.A."/>
        </authorList>
    </citation>
    <scope>NUCLEOTIDE SEQUENCE</scope>
</reference>
<dbReference type="GO" id="GO:0004995">
    <property type="term" value="F:tachykinin receptor activity"/>
    <property type="evidence" value="ECO:0007669"/>
    <property type="project" value="InterPro"/>
</dbReference>
<evidence type="ECO:0000256" key="6">
    <source>
        <dbReference type="ARBA" id="ARBA00023136"/>
    </source>
</evidence>
<evidence type="ECO:0000313" key="11">
    <source>
        <dbReference type="EnsemblMetazoa" id="XP_030835432"/>
    </source>
</evidence>
<keyword evidence="2" id="KW-1003">Cell membrane</keyword>
<dbReference type="PRINTS" id="PR00237">
    <property type="entry name" value="GPCRRHODOPSN"/>
</dbReference>
<dbReference type="AlphaFoldDB" id="A0A7M7NEY0"/>
<dbReference type="GeneID" id="588105"/>
<dbReference type="GO" id="GO:0005886">
    <property type="term" value="C:plasma membrane"/>
    <property type="evidence" value="ECO:0007669"/>
    <property type="project" value="UniProtKB-SubCell"/>
</dbReference>
<accession>A0A7M7NEY0</accession>
<proteinExistence type="predicted"/>
<feature type="transmembrane region" description="Helical" evidence="9">
    <location>
        <begin position="35"/>
        <end position="55"/>
    </location>
</feature>
<evidence type="ECO:0000256" key="7">
    <source>
        <dbReference type="ARBA" id="ARBA00023170"/>
    </source>
</evidence>
<feature type="transmembrane region" description="Helical" evidence="9">
    <location>
        <begin position="75"/>
        <end position="97"/>
    </location>
</feature>
<keyword evidence="6 9" id="KW-0472">Membrane</keyword>
<dbReference type="PANTHER" id="PTHR46925">
    <property type="entry name" value="G-PROTEIN COUPLED RECEPTOR TKR-1-RELATED"/>
    <property type="match status" value="1"/>
</dbReference>
<dbReference type="InterPro" id="IPR001681">
    <property type="entry name" value="Neurokn_rcpt"/>
</dbReference>
<dbReference type="InterPro" id="IPR000276">
    <property type="entry name" value="GPCR_Rhodpsn"/>
</dbReference>